<proteinExistence type="predicted"/>
<comment type="caution">
    <text evidence="2">The sequence shown here is derived from an EMBL/GenBank/DDBJ whole genome shotgun (WGS) entry which is preliminary data.</text>
</comment>
<feature type="region of interest" description="Disordered" evidence="1">
    <location>
        <begin position="1"/>
        <end position="224"/>
    </location>
</feature>
<evidence type="ECO:0000313" key="2">
    <source>
        <dbReference type="EMBL" id="KAJ4792079.1"/>
    </source>
</evidence>
<dbReference type="PANTHER" id="PTHR13621:SF2">
    <property type="entry name" value="PROLINE-RICH PROTEIN PRCC"/>
    <property type="match status" value="1"/>
</dbReference>
<feature type="region of interest" description="Disordered" evidence="1">
    <location>
        <begin position="236"/>
        <end position="285"/>
    </location>
</feature>
<reference evidence="2" key="1">
    <citation type="submission" date="2022-08" db="EMBL/GenBank/DDBJ databases">
        <authorList>
            <person name="Marques A."/>
        </authorList>
    </citation>
    <scope>NUCLEOTIDE SEQUENCE</scope>
    <source>
        <strain evidence="2">RhyPub2mFocal</strain>
        <tissue evidence="2">Leaves</tissue>
    </source>
</reference>
<feature type="compositionally biased region" description="Basic and acidic residues" evidence="1">
    <location>
        <begin position="192"/>
        <end position="204"/>
    </location>
</feature>
<protein>
    <submittedName>
        <fullName evidence="2">Proline-rich protein PRCC</fullName>
    </submittedName>
</protein>
<feature type="compositionally biased region" description="Polar residues" evidence="1">
    <location>
        <begin position="267"/>
        <end position="276"/>
    </location>
</feature>
<feature type="region of interest" description="Disordered" evidence="1">
    <location>
        <begin position="429"/>
        <end position="452"/>
    </location>
</feature>
<organism evidence="2 3">
    <name type="scientific">Rhynchospora pubera</name>
    <dbReference type="NCBI Taxonomy" id="906938"/>
    <lineage>
        <taxon>Eukaryota</taxon>
        <taxon>Viridiplantae</taxon>
        <taxon>Streptophyta</taxon>
        <taxon>Embryophyta</taxon>
        <taxon>Tracheophyta</taxon>
        <taxon>Spermatophyta</taxon>
        <taxon>Magnoliopsida</taxon>
        <taxon>Liliopsida</taxon>
        <taxon>Poales</taxon>
        <taxon>Cyperaceae</taxon>
        <taxon>Cyperoideae</taxon>
        <taxon>Rhynchosporeae</taxon>
        <taxon>Rhynchospora</taxon>
    </lineage>
</organism>
<accession>A0AAV8FFE3</accession>
<keyword evidence="3" id="KW-1185">Reference proteome</keyword>
<evidence type="ECO:0000256" key="1">
    <source>
        <dbReference type="SAM" id="MobiDB-lite"/>
    </source>
</evidence>
<name>A0AAV8FFE3_9POAL</name>
<gene>
    <name evidence="2" type="ORF">LUZ62_043325</name>
</gene>
<dbReference type="InterPro" id="IPR018800">
    <property type="entry name" value="PRCC"/>
</dbReference>
<dbReference type="Pfam" id="PF10253">
    <property type="entry name" value="PRCC"/>
    <property type="match status" value="1"/>
</dbReference>
<dbReference type="AlphaFoldDB" id="A0AAV8FFE3"/>
<dbReference type="PANTHER" id="PTHR13621">
    <property type="entry name" value="PROLINE-RICH PROTEIN PRCC"/>
    <property type="match status" value="1"/>
</dbReference>
<dbReference type="EMBL" id="JAMFTS010000002">
    <property type="protein sequence ID" value="KAJ4792079.1"/>
    <property type="molecule type" value="Genomic_DNA"/>
</dbReference>
<sequence length="487" mass="52207">MERERSLASGVNANLKVLLDSTSSSPHTENGEPEKESLLFPIASVGMDSLLANYASSDDDEGGDEKPSSESGNKTTSSLPSPAKPSSLPPPKSLFSDPLPQPKPSLFSSLPPPKSNDLAKGSIFSSLPAPKSKESTKLRGPGTNPNRVVTEDDSFEEIGGGVASGSSLTSSASIFSSLPPPKSSSSAIFGHESSEPYIQKEKKSGTGLISSSIPAPKLKESTNSLGLVVNPKKVVHFTPPINPSLQNVDDEDDEEESKKKNSIKEPSFTTSSNLSSMLPAPKNSLCLAPPSNSSNLFSSRRSNLETQLPAISPAPVQEPVQYETNQSYDPNWAGNVSQTGFVEASSSGYATDYGNAENYVGYEGYSWSTEVAVGSGTGTSVAMEVQDLGRARGKRGRNEMPPEIVEVKQDELMKNRPRQDQVKLTGIAFGPSYQPATSSKEKPSKLHKRKHQIGSLLYDMKQKEMELAERRSKGFLTKAETQAKYGW</sequence>
<feature type="compositionally biased region" description="Low complexity" evidence="1">
    <location>
        <begin position="93"/>
        <end position="109"/>
    </location>
</feature>
<dbReference type="GO" id="GO:0005634">
    <property type="term" value="C:nucleus"/>
    <property type="evidence" value="ECO:0007669"/>
    <property type="project" value="TreeGrafter"/>
</dbReference>
<feature type="compositionally biased region" description="Low complexity" evidence="1">
    <location>
        <begin position="164"/>
        <end position="177"/>
    </location>
</feature>
<evidence type="ECO:0000313" key="3">
    <source>
        <dbReference type="Proteomes" id="UP001140206"/>
    </source>
</evidence>
<feature type="compositionally biased region" description="Low complexity" evidence="1">
    <location>
        <begin position="77"/>
        <end position="86"/>
    </location>
</feature>
<dbReference type="Proteomes" id="UP001140206">
    <property type="component" value="Chromosome 2"/>
</dbReference>